<dbReference type="GO" id="GO:0051726">
    <property type="term" value="P:regulation of cell cycle"/>
    <property type="evidence" value="ECO:0007669"/>
    <property type="project" value="InterPro"/>
</dbReference>
<dbReference type="PANTHER" id="PTHR12548:SF9">
    <property type="entry name" value="TRANSCRIPTION FACTOR DP"/>
    <property type="match status" value="1"/>
</dbReference>
<evidence type="ECO:0000256" key="1">
    <source>
        <dbReference type="RuleBase" id="RU003796"/>
    </source>
</evidence>
<dbReference type="GO" id="GO:0005634">
    <property type="term" value="C:nucleus"/>
    <property type="evidence" value="ECO:0007669"/>
    <property type="project" value="UniProtKB-SubCell"/>
</dbReference>
<dbReference type="STRING" id="478820.A0A196S791"/>
<keyword evidence="4" id="KW-1185">Reference proteome</keyword>
<comment type="subcellular location">
    <subcellularLocation>
        <location evidence="1">Nucleus</location>
    </subcellularLocation>
</comment>
<keyword evidence="1" id="KW-0539">Nucleus</keyword>
<keyword evidence="1" id="KW-0804">Transcription</keyword>
<dbReference type="InterPro" id="IPR003316">
    <property type="entry name" value="E2F_WHTH_DNA-bd_dom"/>
</dbReference>
<evidence type="ECO:0000313" key="3">
    <source>
        <dbReference type="EMBL" id="OAO12231.1"/>
    </source>
</evidence>
<reference evidence="3 4" key="1">
    <citation type="submission" date="2016-05" db="EMBL/GenBank/DDBJ databases">
        <title>Nuclear genome of Blastocystis sp. subtype 1 NandII.</title>
        <authorList>
            <person name="Gentekaki E."/>
            <person name="Curtis B."/>
            <person name="Stairs C."/>
            <person name="Eme L."/>
            <person name="Herman E."/>
            <person name="Klimes V."/>
            <person name="Arias M.C."/>
            <person name="Elias M."/>
            <person name="Hilliou F."/>
            <person name="Klute M."/>
            <person name="Malik S.-B."/>
            <person name="Pightling A."/>
            <person name="Rachubinski R."/>
            <person name="Salas D."/>
            <person name="Schlacht A."/>
            <person name="Suga H."/>
            <person name="Archibald J."/>
            <person name="Ball S.G."/>
            <person name="Clark G."/>
            <person name="Dacks J."/>
            <person name="Van Der Giezen M."/>
            <person name="Tsaousis A."/>
            <person name="Roger A."/>
        </authorList>
    </citation>
    <scope>NUCLEOTIDE SEQUENCE [LARGE SCALE GENOMIC DNA]</scope>
    <source>
        <strain evidence="4">ATCC 50177 / NandII</strain>
    </source>
</reference>
<proteinExistence type="inferred from homology"/>
<dbReference type="SUPFAM" id="SSF46785">
    <property type="entry name" value="Winged helix' DNA-binding domain"/>
    <property type="match status" value="1"/>
</dbReference>
<dbReference type="GO" id="GO:0000981">
    <property type="term" value="F:DNA-binding transcription factor activity, RNA polymerase II-specific"/>
    <property type="evidence" value="ECO:0007669"/>
    <property type="project" value="TreeGrafter"/>
</dbReference>
<gene>
    <name evidence="3" type="ORF">AV274_6111</name>
</gene>
<dbReference type="InterPro" id="IPR015648">
    <property type="entry name" value="Transcrpt_fac_DP"/>
</dbReference>
<dbReference type="Gene3D" id="1.10.10.10">
    <property type="entry name" value="Winged helix-like DNA-binding domain superfamily/Winged helix DNA-binding domain"/>
    <property type="match status" value="1"/>
</dbReference>
<feature type="domain" description="E2F/DP family winged-helix DNA-binding" evidence="2">
    <location>
        <begin position="61"/>
        <end position="135"/>
    </location>
</feature>
<keyword evidence="1" id="KW-0805">Transcription regulation</keyword>
<name>A0A196S791_BLAHN</name>
<dbReference type="Proteomes" id="UP000078348">
    <property type="component" value="Unassembled WGS sequence"/>
</dbReference>
<accession>A0A196S791</accession>
<keyword evidence="1" id="KW-0238">DNA-binding</keyword>
<comment type="caution">
    <text evidence="3">The sequence shown here is derived from an EMBL/GenBank/DDBJ whole genome shotgun (WGS) entry which is preliminary data.</text>
</comment>
<sequence length="297" mass="33379">MATCLSFEQMLLQASVLLSTEGGAQNANQMVAELEHKESTDNDSYDSYDMFSEKEKKTSKPHVTTIQEYSQLVISCMQSGRRMNTTEVAKCILPFVSPKTTKLTVNVRRRVGDALSVLKAIHLVEKEGPSYVWIGTKRNHSSTLQQEVNQLELAVRTKKRALEALIQKAFTIQKQKDLQRHRSQSKCMKRTTSVTSLPFPAPLPFESQIHASGVVACDAIQAESPKSACYDGSYADSLTQYSSTTVEVTDSSQLSHHAMGLPEFDNDDEFYFMRKNDSFLSFQNRSNSLMLNDSFLF</sequence>
<dbReference type="PANTHER" id="PTHR12548">
    <property type="entry name" value="TRANSCRIPTION FACTOR DP"/>
    <property type="match status" value="1"/>
</dbReference>
<dbReference type="SMART" id="SM01372">
    <property type="entry name" value="E2F_TDP"/>
    <property type="match status" value="1"/>
</dbReference>
<dbReference type="OrthoDB" id="206020at2759"/>
<dbReference type="InterPro" id="IPR036388">
    <property type="entry name" value="WH-like_DNA-bd_sf"/>
</dbReference>
<dbReference type="GO" id="GO:0005667">
    <property type="term" value="C:transcription regulator complex"/>
    <property type="evidence" value="ECO:0007669"/>
    <property type="project" value="InterPro"/>
</dbReference>
<protein>
    <recommendedName>
        <fullName evidence="2">E2F/DP family winged-helix DNA-binding domain-containing protein</fullName>
    </recommendedName>
</protein>
<dbReference type="AlphaFoldDB" id="A0A196S791"/>
<dbReference type="GO" id="GO:0000977">
    <property type="term" value="F:RNA polymerase II transcription regulatory region sequence-specific DNA binding"/>
    <property type="evidence" value="ECO:0007669"/>
    <property type="project" value="TreeGrafter"/>
</dbReference>
<evidence type="ECO:0000259" key="2">
    <source>
        <dbReference type="SMART" id="SM01372"/>
    </source>
</evidence>
<evidence type="ECO:0000313" key="4">
    <source>
        <dbReference type="Proteomes" id="UP000078348"/>
    </source>
</evidence>
<organism evidence="3 4">
    <name type="scientific">Blastocystis sp. subtype 1 (strain ATCC 50177 / NandII)</name>
    <dbReference type="NCBI Taxonomy" id="478820"/>
    <lineage>
        <taxon>Eukaryota</taxon>
        <taxon>Sar</taxon>
        <taxon>Stramenopiles</taxon>
        <taxon>Bigyra</taxon>
        <taxon>Opalozoa</taxon>
        <taxon>Opalinata</taxon>
        <taxon>Blastocystidae</taxon>
        <taxon>Blastocystis</taxon>
    </lineage>
</organism>
<dbReference type="InterPro" id="IPR036390">
    <property type="entry name" value="WH_DNA-bd_sf"/>
</dbReference>
<comment type="similarity">
    <text evidence="1">Belongs to the E2F/DP family.</text>
</comment>
<dbReference type="Pfam" id="PF02319">
    <property type="entry name" value="WHD_E2F_TDP"/>
    <property type="match status" value="1"/>
</dbReference>
<dbReference type="EMBL" id="LXWW01000558">
    <property type="protein sequence ID" value="OAO12231.1"/>
    <property type="molecule type" value="Genomic_DNA"/>
</dbReference>